<keyword evidence="4" id="KW-1185">Reference proteome</keyword>
<sequence length="152" mass="16112">MFTASPIVARDYPAARSVIVSAWAVPVLIVGQFAMVAVAPVTLVVVGVLRDARLRALRPWAGLLAVAYAVPLGIWALRPDPARSLSKDMHPVLAGLVVASAVVVAVVHHLLRKRYGPSAPGRGRSETDASPHRRTPPAIDHNDTGQGTLPEQ</sequence>
<dbReference type="Proteomes" id="UP000247569">
    <property type="component" value="Unassembled WGS sequence"/>
</dbReference>
<keyword evidence="2" id="KW-0472">Membrane</keyword>
<dbReference type="AlphaFoldDB" id="A0A318K9G1"/>
<accession>A0A318K9G1</accession>
<evidence type="ECO:0000256" key="1">
    <source>
        <dbReference type="SAM" id="MobiDB-lite"/>
    </source>
</evidence>
<dbReference type="EMBL" id="QJKF01000001">
    <property type="protein sequence ID" value="PXX71191.1"/>
    <property type="molecule type" value="Genomic_DNA"/>
</dbReference>
<evidence type="ECO:0000313" key="4">
    <source>
        <dbReference type="Proteomes" id="UP000247569"/>
    </source>
</evidence>
<feature type="region of interest" description="Disordered" evidence="1">
    <location>
        <begin position="117"/>
        <end position="152"/>
    </location>
</feature>
<feature type="transmembrane region" description="Helical" evidence="2">
    <location>
        <begin position="20"/>
        <end position="48"/>
    </location>
</feature>
<reference evidence="3 4" key="1">
    <citation type="submission" date="2018-05" db="EMBL/GenBank/DDBJ databases">
        <title>Genomic Encyclopedia of Type Strains, Phase IV (KMG-IV): sequencing the most valuable type-strain genomes for metagenomic binning, comparative biology and taxonomic classification.</title>
        <authorList>
            <person name="Goeker M."/>
        </authorList>
    </citation>
    <scope>NUCLEOTIDE SEQUENCE [LARGE SCALE GENOMIC DNA]</scope>
    <source>
        <strain evidence="3 4">DSM 44704</strain>
    </source>
</reference>
<feature type="transmembrane region" description="Helical" evidence="2">
    <location>
        <begin position="89"/>
        <end position="111"/>
    </location>
</feature>
<feature type="transmembrane region" description="Helical" evidence="2">
    <location>
        <begin position="60"/>
        <end position="77"/>
    </location>
</feature>
<evidence type="ECO:0000256" key="2">
    <source>
        <dbReference type="SAM" id="Phobius"/>
    </source>
</evidence>
<protein>
    <submittedName>
        <fullName evidence="3">Uncharacterized protein</fullName>
    </submittedName>
</protein>
<comment type="caution">
    <text evidence="3">The sequence shown here is derived from an EMBL/GenBank/DDBJ whole genome shotgun (WGS) entry which is preliminary data.</text>
</comment>
<evidence type="ECO:0000313" key="3">
    <source>
        <dbReference type="EMBL" id="PXX71191.1"/>
    </source>
</evidence>
<keyword evidence="2" id="KW-0812">Transmembrane</keyword>
<name>A0A318K9G1_9NOCA</name>
<organism evidence="3 4">
    <name type="scientific">Nocardia tenerifensis</name>
    <dbReference type="NCBI Taxonomy" id="228006"/>
    <lineage>
        <taxon>Bacteria</taxon>
        <taxon>Bacillati</taxon>
        <taxon>Actinomycetota</taxon>
        <taxon>Actinomycetes</taxon>
        <taxon>Mycobacteriales</taxon>
        <taxon>Nocardiaceae</taxon>
        <taxon>Nocardia</taxon>
    </lineage>
</organism>
<gene>
    <name evidence="3" type="ORF">DFR70_101613</name>
</gene>
<proteinExistence type="predicted"/>
<keyword evidence="2" id="KW-1133">Transmembrane helix</keyword>
<dbReference type="RefSeq" id="WP_063713481.1">
    <property type="nucleotide sequence ID" value="NZ_QJKF01000001.1"/>
</dbReference>